<dbReference type="PANTHER" id="PTHR43169:SF4">
    <property type="entry name" value="ATPASE, PP-LOOP SUPERFAMILY-RELATED"/>
    <property type="match status" value="1"/>
</dbReference>
<accession>A0A166C188</accession>
<dbReference type="Gene3D" id="3.40.50.620">
    <property type="entry name" value="HUPs"/>
    <property type="match status" value="1"/>
</dbReference>
<dbReference type="PANTHER" id="PTHR43169">
    <property type="entry name" value="EXSB FAMILY PROTEIN"/>
    <property type="match status" value="1"/>
</dbReference>
<reference evidence="1 2" key="1">
    <citation type="submission" date="2016-04" db="EMBL/GenBank/DDBJ databases">
        <title>Genome sequence of Methanobrevibacter curvatus DSM 11111.</title>
        <authorList>
            <person name="Poehlein A."/>
            <person name="Seedorf H."/>
            <person name="Daniel R."/>
        </authorList>
    </citation>
    <scope>NUCLEOTIDE SEQUENCE [LARGE SCALE GENOMIC DNA]</scope>
    <source>
        <strain evidence="1 2">DSM 11111</strain>
    </source>
</reference>
<dbReference type="AlphaFoldDB" id="A0A166C188"/>
<dbReference type="PATRIC" id="fig|49547.3.peg.677"/>
<dbReference type="EMBL" id="LWMV01000125">
    <property type="protein sequence ID" value="KZX14025.1"/>
    <property type="molecule type" value="Genomic_DNA"/>
</dbReference>
<dbReference type="Proteomes" id="UP000077245">
    <property type="component" value="Unassembled WGS sequence"/>
</dbReference>
<keyword evidence="1" id="KW-0436">Ligase</keyword>
<dbReference type="InterPro" id="IPR052188">
    <property type="entry name" value="Ni-pincer_cofactor_biosynth"/>
</dbReference>
<dbReference type="STRING" id="49547.MBCUR_06430"/>
<dbReference type="GO" id="GO:0016874">
    <property type="term" value="F:ligase activity"/>
    <property type="evidence" value="ECO:0007669"/>
    <property type="project" value="UniProtKB-KW"/>
</dbReference>
<sequence>MIVSENMDFNKKIEKIEEIIKNKKVIISFSGGADSTLISYFAKKYSSNVKTITFDNGIMGDDFLESLNKVISYLNIDNTIIKENLLKNKKFIENKEDRCFICRNKMYSMIFEYIKDEEYDILIDGTNITDLLEDRPGLMVNYEKGIISPFVIAGLEKEEILNFLMENNIPFSKSTSCLGTRIAKGEKINMKKINMIKYSENFIKHLTKSDYVRVRTINETGIIELDNIEPLLSKDTLKLVENELKGVNFKKIALNIEFQKENKNELVIYKPCKDEANKIMFENELPYNINIEETCENLKAIGEVKCSSKMGVGMLEIDGKNITFFEKGKIVARKVENKENAKNLLIKVLPLIRRKL</sequence>
<dbReference type="Pfam" id="PF06508">
    <property type="entry name" value="QueC"/>
    <property type="match status" value="1"/>
</dbReference>
<proteinExistence type="predicted"/>
<dbReference type="InterPro" id="IPR018317">
    <property type="entry name" value="QueC"/>
</dbReference>
<dbReference type="SUPFAM" id="SSF52402">
    <property type="entry name" value="Adenine nucleotide alpha hydrolases-like"/>
    <property type="match status" value="1"/>
</dbReference>
<organism evidence="1 2">
    <name type="scientific">Methanobrevibacter curvatus</name>
    <dbReference type="NCBI Taxonomy" id="49547"/>
    <lineage>
        <taxon>Archaea</taxon>
        <taxon>Methanobacteriati</taxon>
        <taxon>Methanobacteriota</taxon>
        <taxon>Methanomada group</taxon>
        <taxon>Methanobacteria</taxon>
        <taxon>Methanobacteriales</taxon>
        <taxon>Methanobacteriaceae</taxon>
        <taxon>Methanobrevibacter</taxon>
    </lineage>
</organism>
<gene>
    <name evidence="1" type="primary">queC_1</name>
    <name evidence="1" type="ORF">MBCUR_06430</name>
</gene>
<name>A0A166C188_9EURY</name>
<dbReference type="InterPro" id="IPR014729">
    <property type="entry name" value="Rossmann-like_a/b/a_fold"/>
</dbReference>
<evidence type="ECO:0000313" key="2">
    <source>
        <dbReference type="Proteomes" id="UP000077245"/>
    </source>
</evidence>
<dbReference type="EC" id="6.3.4.20" evidence="1"/>
<evidence type="ECO:0000313" key="1">
    <source>
        <dbReference type="EMBL" id="KZX14025.1"/>
    </source>
</evidence>
<protein>
    <submittedName>
        <fullName evidence="1">7-cyano-7-deazaguanine synthase</fullName>
        <ecNumber evidence="1">6.3.4.20</ecNumber>
    </submittedName>
</protein>
<keyword evidence="2" id="KW-1185">Reference proteome</keyword>
<comment type="caution">
    <text evidence="1">The sequence shown here is derived from an EMBL/GenBank/DDBJ whole genome shotgun (WGS) entry which is preliminary data.</text>
</comment>